<keyword evidence="3 5" id="KW-1133">Transmembrane helix</keyword>
<feature type="transmembrane region" description="Helical" evidence="5">
    <location>
        <begin position="94"/>
        <end position="115"/>
    </location>
</feature>
<evidence type="ECO:0000259" key="6">
    <source>
        <dbReference type="PROSITE" id="PS50850"/>
    </source>
</evidence>
<dbReference type="Gene3D" id="1.20.1250.20">
    <property type="entry name" value="MFS general substrate transporter like domains"/>
    <property type="match status" value="1"/>
</dbReference>
<dbReference type="InterPro" id="IPR011701">
    <property type="entry name" value="MFS"/>
</dbReference>
<accession>A0A918QJJ9</accession>
<evidence type="ECO:0000313" key="7">
    <source>
        <dbReference type="EMBL" id="GGZ54575.1"/>
    </source>
</evidence>
<evidence type="ECO:0000313" key="8">
    <source>
        <dbReference type="Proteomes" id="UP000634660"/>
    </source>
</evidence>
<feature type="domain" description="Major facilitator superfamily (MFS) profile" evidence="6">
    <location>
        <begin position="199"/>
        <end position="399"/>
    </location>
</feature>
<dbReference type="CDD" id="cd17393">
    <property type="entry name" value="MFS_MosC_like"/>
    <property type="match status" value="1"/>
</dbReference>
<dbReference type="InterPro" id="IPR020846">
    <property type="entry name" value="MFS_dom"/>
</dbReference>
<dbReference type="GO" id="GO:0022857">
    <property type="term" value="F:transmembrane transporter activity"/>
    <property type="evidence" value="ECO:0007669"/>
    <property type="project" value="InterPro"/>
</dbReference>
<dbReference type="Proteomes" id="UP000634660">
    <property type="component" value="Unassembled WGS sequence"/>
</dbReference>
<evidence type="ECO:0000256" key="3">
    <source>
        <dbReference type="ARBA" id="ARBA00022989"/>
    </source>
</evidence>
<comment type="caution">
    <text evidence="7">The sequence shown here is derived from an EMBL/GenBank/DDBJ whole genome shotgun (WGS) entry which is preliminary data.</text>
</comment>
<feature type="transmembrane region" description="Helical" evidence="5">
    <location>
        <begin position="324"/>
        <end position="344"/>
    </location>
</feature>
<reference evidence="7" key="1">
    <citation type="journal article" date="2014" name="Int. J. Syst. Evol. Microbiol.">
        <title>Complete genome sequence of Corynebacterium casei LMG S-19264T (=DSM 44701T), isolated from a smear-ripened cheese.</title>
        <authorList>
            <consortium name="US DOE Joint Genome Institute (JGI-PGF)"/>
            <person name="Walter F."/>
            <person name="Albersmeier A."/>
            <person name="Kalinowski J."/>
            <person name="Ruckert C."/>
        </authorList>
    </citation>
    <scope>NUCLEOTIDE SEQUENCE</scope>
    <source>
        <strain evidence="7">JCM 4834</strain>
    </source>
</reference>
<comment type="subcellular location">
    <subcellularLocation>
        <location evidence="1">Cell membrane</location>
        <topology evidence="1">Multi-pass membrane protein</topology>
    </subcellularLocation>
</comment>
<sequence>MRRGRGALGVSFFAQGVAFALLVTRIPAIQDRYGISDGLLPAFLAAVPVLAGVSSVATEHLVKRVAPSTVLRWAQPVVLLALLGVGAGTQLWHVAVALGVFGLSVGALDASMNMLGVSLQRAYGRSIMLGFHAAYSLGGIVGASAAWAGAHWQLDLLVSYLPAVVVLVPLVLVASGSYVDREAAGAVAEKGLGAGGFRLLLPLCLVMACAYIGDSTVANWSAKYLQDVLGSSEQLATVPYNVYMVTTLIGRAVGDLGVRRFGAAGVVRAGTVVAAGGFAVVAAAPGAWVGMLGFTLLGVGLCVIVPQTFAAAGRLFPGGASDTAIARLNIFNYVGFLIGSPLVGGIGDAWSYRGAMLVPMVLVLVTLVYARSFGSGPARYGVGHERPRVVDVGRGGNGV</sequence>
<feature type="transmembrane region" description="Helical" evidence="5">
    <location>
        <begin position="199"/>
        <end position="220"/>
    </location>
</feature>
<dbReference type="PANTHER" id="PTHR23514">
    <property type="entry name" value="BYPASS OF STOP CODON PROTEIN 6"/>
    <property type="match status" value="1"/>
</dbReference>
<dbReference type="SUPFAM" id="SSF103473">
    <property type="entry name" value="MFS general substrate transporter"/>
    <property type="match status" value="1"/>
</dbReference>
<name>A0A918QJJ9_9ACTN</name>
<protein>
    <submittedName>
        <fullName evidence="7">MFS transporter</fullName>
    </submittedName>
</protein>
<feature type="transmembrane region" description="Helical" evidence="5">
    <location>
        <begin position="70"/>
        <end position="88"/>
    </location>
</feature>
<evidence type="ECO:0000256" key="5">
    <source>
        <dbReference type="SAM" id="Phobius"/>
    </source>
</evidence>
<dbReference type="FunFam" id="1.20.1250.20:FF:000852">
    <property type="entry name" value="Predicted arabinose efflux permease, MFS family"/>
    <property type="match status" value="1"/>
</dbReference>
<feature type="transmembrane region" description="Helical" evidence="5">
    <location>
        <begin position="265"/>
        <end position="284"/>
    </location>
</feature>
<dbReference type="InterPro" id="IPR051788">
    <property type="entry name" value="MFS_Transporter"/>
</dbReference>
<dbReference type="PANTHER" id="PTHR23514:SF13">
    <property type="entry name" value="INNER MEMBRANE PROTEIN YBJJ"/>
    <property type="match status" value="1"/>
</dbReference>
<feature type="transmembrane region" description="Helical" evidence="5">
    <location>
        <begin position="350"/>
        <end position="370"/>
    </location>
</feature>
<dbReference type="Pfam" id="PF07690">
    <property type="entry name" value="MFS_1"/>
    <property type="match status" value="1"/>
</dbReference>
<organism evidence="7 8">
    <name type="scientific">Streptomyces subrutilus</name>
    <dbReference type="NCBI Taxonomy" id="36818"/>
    <lineage>
        <taxon>Bacteria</taxon>
        <taxon>Bacillati</taxon>
        <taxon>Actinomycetota</taxon>
        <taxon>Actinomycetes</taxon>
        <taxon>Kitasatosporales</taxon>
        <taxon>Streptomycetaceae</taxon>
        <taxon>Streptomyces</taxon>
    </lineage>
</organism>
<dbReference type="AlphaFoldDB" id="A0A918QJJ9"/>
<feature type="transmembrane region" description="Helical" evidence="5">
    <location>
        <begin position="290"/>
        <end position="312"/>
    </location>
</feature>
<evidence type="ECO:0000256" key="2">
    <source>
        <dbReference type="ARBA" id="ARBA00022692"/>
    </source>
</evidence>
<gene>
    <name evidence="7" type="ORF">GCM10010371_12820</name>
</gene>
<dbReference type="EMBL" id="BMVX01000003">
    <property type="protein sequence ID" value="GGZ54575.1"/>
    <property type="molecule type" value="Genomic_DNA"/>
</dbReference>
<evidence type="ECO:0000256" key="1">
    <source>
        <dbReference type="ARBA" id="ARBA00004651"/>
    </source>
</evidence>
<feature type="transmembrane region" description="Helical" evidence="5">
    <location>
        <begin position="127"/>
        <end position="148"/>
    </location>
</feature>
<feature type="transmembrane region" description="Helical" evidence="5">
    <location>
        <begin position="160"/>
        <end position="179"/>
    </location>
</feature>
<dbReference type="GO" id="GO:0005886">
    <property type="term" value="C:plasma membrane"/>
    <property type="evidence" value="ECO:0007669"/>
    <property type="project" value="UniProtKB-SubCell"/>
</dbReference>
<reference evidence="7" key="2">
    <citation type="submission" date="2020-09" db="EMBL/GenBank/DDBJ databases">
        <authorList>
            <person name="Sun Q."/>
            <person name="Ohkuma M."/>
        </authorList>
    </citation>
    <scope>NUCLEOTIDE SEQUENCE</scope>
    <source>
        <strain evidence="7">JCM 4834</strain>
    </source>
</reference>
<keyword evidence="4 5" id="KW-0472">Membrane</keyword>
<feature type="transmembrane region" description="Helical" evidence="5">
    <location>
        <begin position="38"/>
        <end position="58"/>
    </location>
</feature>
<keyword evidence="2 5" id="KW-0812">Transmembrane</keyword>
<dbReference type="InterPro" id="IPR036259">
    <property type="entry name" value="MFS_trans_sf"/>
</dbReference>
<dbReference type="PROSITE" id="PS50850">
    <property type="entry name" value="MFS"/>
    <property type="match status" value="1"/>
</dbReference>
<proteinExistence type="predicted"/>
<evidence type="ECO:0000256" key="4">
    <source>
        <dbReference type="ARBA" id="ARBA00023136"/>
    </source>
</evidence>